<gene>
    <name evidence="3" type="ORF">DENIS_3395</name>
</gene>
<feature type="transmembrane region" description="Helical" evidence="1">
    <location>
        <begin position="223"/>
        <end position="242"/>
    </location>
</feature>
<keyword evidence="4" id="KW-1185">Reference proteome</keyword>
<comment type="caution">
    <text evidence="3">The sequence shown here is derived from an EMBL/GenBank/DDBJ whole genome shotgun (WGS) entry which is preliminary data.</text>
</comment>
<feature type="transmembrane region" description="Helical" evidence="1">
    <location>
        <begin position="198"/>
        <end position="216"/>
    </location>
</feature>
<proteinExistence type="predicted"/>
<accession>A0A401FZR2</accession>
<dbReference type="OrthoDB" id="1675191at2"/>
<reference evidence="4" key="1">
    <citation type="submission" date="2017-11" db="EMBL/GenBank/DDBJ databases">
        <authorList>
            <person name="Watanabe M."/>
            <person name="Kojima H."/>
        </authorList>
    </citation>
    <scope>NUCLEOTIDE SEQUENCE [LARGE SCALE GENOMIC DNA]</scope>
    <source>
        <strain evidence="4">Tokyo 01</strain>
    </source>
</reference>
<feature type="domain" description="DUF2157" evidence="2">
    <location>
        <begin position="12"/>
        <end position="111"/>
    </location>
</feature>
<dbReference type="Proteomes" id="UP000288096">
    <property type="component" value="Unassembled WGS sequence"/>
</dbReference>
<feature type="transmembrane region" description="Helical" evidence="1">
    <location>
        <begin position="172"/>
        <end position="192"/>
    </location>
</feature>
<keyword evidence="1" id="KW-1133">Transmembrane helix</keyword>
<evidence type="ECO:0000256" key="1">
    <source>
        <dbReference type="SAM" id="Phobius"/>
    </source>
</evidence>
<dbReference type="RefSeq" id="WP_124329591.1">
    <property type="nucleotide sequence ID" value="NZ_BEXT01000001.1"/>
</dbReference>
<feature type="transmembrane region" description="Helical" evidence="1">
    <location>
        <begin position="68"/>
        <end position="87"/>
    </location>
</feature>
<feature type="transmembrane region" description="Helical" evidence="1">
    <location>
        <begin position="248"/>
        <end position="266"/>
    </location>
</feature>
<keyword evidence="1" id="KW-0472">Membrane</keyword>
<evidence type="ECO:0000259" key="2">
    <source>
        <dbReference type="Pfam" id="PF09925"/>
    </source>
</evidence>
<feature type="transmembrane region" description="Helical" evidence="1">
    <location>
        <begin position="271"/>
        <end position="289"/>
    </location>
</feature>
<evidence type="ECO:0000313" key="4">
    <source>
        <dbReference type="Proteomes" id="UP000288096"/>
    </source>
</evidence>
<protein>
    <submittedName>
        <fullName evidence="3">DUF2157 domain-containing protein</fullName>
    </submittedName>
</protein>
<dbReference type="InterPro" id="IPR018677">
    <property type="entry name" value="DUF2157"/>
</dbReference>
<dbReference type="EMBL" id="BEXT01000001">
    <property type="protein sequence ID" value="GBC62423.1"/>
    <property type="molecule type" value="Genomic_DNA"/>
</dbReference>
<feature type="transmembrane region" description="Helical" evidence="1">
    <location>
        <begin position="295"/>
        <end position="316"/>
    </location>
</feature>
<reference evidence="4" key="2">
    <citation type="submission" date="2019-01" db="EMBL/GenBank/DDBJ databases">
        <title>Genome sequence of Desulfonema ishimotonii strain Tokyo 01.</title>
        <authorList>
            <person name="Fukui M."/>
        </authorList>
    </citation>
    <scope>NUCLEOTIDE SEQUENCE [LARGE SCALE GENOMIC DNA]</scope>
    <source>
        <strain evidence="4">Tokyo 01</strain>
    </source>
</reference>
<sequence>MKLSKEDFQWAVDENIITAEQRDRLWEGLLKRKGDRPKFDMPHVLYYFGAMIVISAMTWFMTTAWEEFGGGGIFIISVIYALCFVLAGHTLWFRNRLKVPGGLLFTLAVCMTPLAIYGLERFTGIWPAGDPGTYHDYHFWIRGSWIFMEIGTVMAGLVALRFVRFPFLTAPIAFSLWYMSMDLTEIFFGTGFGWDERLWVSLWFGMAMLIFSYLIDHRTLDDYAFWGYLFGMLAFWGGLSLMKSDSELSKFFYCVINLLLMALSVFLQRRVFIIFGALGVFGYLGHLAYRVFEDSLLFPFALTLVGILIIFLGIRYQKKQERIEQMILSSVPERLGYLLPTNRRRRDSDN</sequence>
<keyword evidence="1" id="KW-0812">Transmembrane</keyword>
<feature type="transmembrane region" description="Helical" evidence="1">
    <location>
        <begin position="99"/>
        <end position="119"/>
    </location>
</feature>
<feature type="transmembrane region" description="Helical" evidence="1">
    <location>
        <begin position="139"/>
        <end position="160"/>
    </location>
</feature>
<dbReference type="AlphaFoldDB" id="A0A401FZR2"/>
<evidence type="ECO:0000313" key="3">
    <source>
        <dbReference type="EMBL" id="GBC62423.1"/>
    </source>
</evidence>
<feature type="transmembrane region" description="Helical" evidence="1">
    <location>
        <begin position="44"/>
        <end position="62"/>
    </location>
</feature>
<name>A0A401FZR2_9BACT</name>
<organism evidence="3 4">
    <name type="scientific">Desulfonema ishimotonii</name>
    <dbReference type="NCBI Taxonomy" id="45657"/>
    <lineage>
        <taxon>Bacteria</taxon>
        <taxon>Pseudomonadati</taxon>
        <taxon>Thermodesulfobacteriota</taxon>
        <taxon>Desulfobacteria</taxon>
        <taxon>Desulfobacterales</taxon>
        <taxon>Desulfococcaceae</taxon>
        <taxon>Desulfonema</taxon>
    </lineage>
</organism>
<dbReference type="Pfam" id="PF09925">
    <property type="entry name" value="DUF2157"/>
    <property type="match status" value="1"/>
</dbReference>